<feature type="domain" description="EH" evidence="17">
    <location>
        <begin position="28"/>
        <end position="116"/>
    </location>
</feature>
<dbReference type="InterPro" id="IPR035741">
    <property type="entry name" value="Intersectin-2_SH3_5"/>
</dbReference>
<proteinExistence type="predicted"/>
<dbReference type="GO" id="GO:0005737">
    <property type="term" value="C:cytoplasm"/>
    <property type="evidence" value="ECO:0007669"/>
    <property type="project" value="UniProtKB-SubCell"/>
</dbReference>
<evidence type="ECO:0000256" key="3">
    <source>
        <dbReference type="ARBA" id="ARBA00022443"/>
    </source>
</evidence>
<evidence type="ECO:0000256" key="12">
    <source>
        <dbReference type="SAM" id="MobiDB-lite"/>
    </source>
</evidence>
<sequence>ADVCEQQLRTLLGVPPCGLSVWAITPEERDKHDKKFDTLSPTMGYVSGEQAKKFFLQSGLPASVLAEIWALADMNKDGKMDRLEFSIAMKLIKLKLHGTPLPSALPMIMKQPPVPAPNLSNPTSTTTNPAYGTVLYISAGLRPLINSTPTMPLIPTMGNATLPNGTMGMLHPVSSGALGTGTFLSVSSPPLSASSSPSMMSPMVAGPSDWAVPHASRLKYRQQFNSFDKQMTGYLTGHQVRGAMATTTLTQTQLASIWTLADVDKDGKLKAEEFILAMHLLDMAKSGQPLPLTLPTELVPPSQRYHRTSQNKIEHYHLLKPLFCTYSVSFEDKFKANMERGNAELEKRRLALQEAERREQERRAQKEREEREKREREAREAEERRREEEERRLELQRALERQKEEERQKEIERKEAAQRELERQRKEEWKTRRRGELQIKREQEQDDIIRLKAKKRSLEMELEAGDKHRQISDRLRDIQNKKKLQRTEQDLMNQRKETHQQDIHTLHKQLEEFQRKLSQLTPEQKRLSDKLKNMTLDNLPVSTMSGLRMGVTEKKGTCMKLREQLDALEKETAAKLAEMDQYNKDMQEEERERQAERQRQEEERRKLEEERRQLEEERRKLEEERRREEKKRKEEEERRRKEERREEERRREREEEERRRHKAAEAAFRDAEERRKREEEDRRKRDEEHRRKSATLTSFKALYPFTARNNEELSFNEEDLIEVDEATEREEGWLYGSRQGKMGWFPESYVERLAPLDTASSNTTAAVLLHSQLSNVLEAAKAAGTKSAFTPTHSPNAASSEIQGQQVVGNLLAQALCSWTAKTDNHLNFNKDDVIHVLEQQENWWLGELNGERGWFPKTYVILLEEERSDFVACYLTIAAYVHICFSFPEYIALYTYESPAAGDLTFREGDVILVSKREGEWWKGSIGDRIGIFPECKPRFCSLLTSKLNLCLLCTEIAKVIRTHSSTGPEQLNLENGQLILILGKNASGWWLGELQARGKKRQKGWFPASHVTILGSNSGKSTPAPQPVCQVIAIYDYTAANEDEMSFSKGQLINVLDKNNPDWWKGELNGETGLFPTNYVKMTTADYDPSQQWCADLKSLDSLSPQEKKRQGYIHELLESEERYVEDLQIVLEVFYKPMLESGRLNEAEMAMIFVNWKDLLACNTKFLKALRVRKKMGGENMPVQMIGDILAAELSHMQPYIRFCSCQINGATLLQNRTDNEPDFKNFLKKIATDYRCKGMPLSSFLLKPMQRITRYPLHIKNILECTAEGHADQGPLKEALERAEELCQQVNEGVREKENSDRLEWIQNHVQCDGAVEHLVFNSLTNCLGPRKLLHSGKMYKAKSNKELWAFLFNDFLLLTHAAKQFTSSGPDKLFSNKNNVQLKMYKPPVLLNEVLVKLPDPSSDEPIFHISHIDRVYILRTDNINERTAWVQKIKAASEEFIETEKKKREKAYQARSVKASGIGRLLVTILEATELKAAKPNGKSNPYCEVTMGAQIFTSRTLNDTLNPKWNFNCQFHIKDLYQDVLCITIFERDQFSPDDFLGRTEVPVATIKKELENKGPVTRRLLLHEVPTGEVWVRLDLQLFGGK</sequence>
<dbReference type="PROSITE" id="PS50010">
    <property type="entry name" value="DH_2"/>
    <property type="match status" value="1"/>
</dbReference>
<dbReference type="InterPro" id="IPR000219">
    <property type="entry name" value="DH_dom"/>
</dbReference>
<dbReference type="Gene3D" id="1.10.238.10">
    <property type="entry name" value="EF-hand"/>
    <property type="match status" value="2"/>
</dbReference>
<feature type="compositionally biased region" description="Basic and acidic residues" evidence="12">
    <location>
        <begin position="576"/>
        <end position="690"/>
    </location>
</feature>
<keyword evidence="8" id="KW-0770">Synapse</keyword>
<dbReference type="FunFam" id="2.30.30.40:FF:000041">
    <property type="entry name" value="Intersectin 1"/>
    <property type="match status" value="1"/>
</dbReference>
<dbReference type="Gene3D" id="1.20.900.10">
    <property type="entry name" value="Dbl homology (DH) domain"/>
    <property type="match status" value="1"/>
</dbReference>
<dbReference type="InParanoid" id="A0A3Q3MRT3"/>
<dbReference type="InterPro" id="IPR051480">
    <property type="entry name" value="Endocytic_GEF_Adapter"/>
</dbReference>
<dbReference type="GO" id="GO:0005085">
    <property type="term" value="F:guanyl-nucleotide exchange factor activity"/>
    <property type="evidence" value="ECO:0007669"/>
    <property type="project" value="InterPro"/>
</dbReference>
<dbReference type="PROSITE" id="PS50004">
    <property type="entry name" value="C2"/>
    <property type="match status" value="1"/>
</dbReference>
<dbReference type="FunFam" id="1.20.900.10:FF:000011">
    <property type="entry name" value="Intersectin 1"/>
    <property type="match status" value="1"/>
</dbReference>
<dbReference type="SMART" id="SM00239">
    <property type="entry name" value="C2"/>
    <property type="match status" value="1"/>
</dbReference>
<evidence type="ECO:0000256" key="11">
    <source>
        <dbReference type="PROSITE-ProRule" id="PRU00192"/>
    </source>
</evidence>
<dbReference type="InterPro" id="IPR002048">
    <property type="entry name" value="EF_hand_dom"/>
</dbReference>
<dbReference type="SUPFAM" id="SSF50044">
    <property type="entry name" value="SH3-domain"/>
    <property type="match status" value="5"/>
</dbReference>
<comment type="subcellular location">
    <subcellularLocation>
        <location evidence="1">Cell projection</location>
    </subcellularLocation>
    <subcellularLocation>
        <location evidence="2">Cytoplasm</location>
    </subcellularLocation>
    <subcellularLocation>
        <location evidence="10">Synapse</location>
    </subcellularLocation>
</comment>
<dbReference type="Proteomes" id="UP000261640">
    <property type="component" value="Unplaced"/>
</dbReference>
<dbReference type="SMART" id="SM00326">
    <property type="entry name" value="SH3"/>
    <property type="match status" value="5"/>
</dbReference>
<evidence type="ECO:0000259" key="18">
    <source>
        <dbReference type="PROSITE" id="PS50222"/>
    </source>
</evidence>
<dbReference type="CDD" id="cd08375">
    <property type="entry name" value="C2_Intersectin"/>
    <property type="match status" value="1"/>
</dbReference>
<dbReference type="SMART" id="SM00054">
    <property type="entry name" value="EFh"/>
    <property type="match status" value="2"/>
</dbReference>
<evidence type="ECO:0000256" key="6">
    <source>
        <dbReference type="ARBA" id="ARBA00022723"/>
    </source>
</evidence>
<organism evidence="19 20">
    <name type="scientific">Mastacembelus armatus</name>
    <name type="common">zig-zag eel</name>
    <dbReference type="NCBI Taxonomy" id="205130"/>
    <lineage>
        <taxon>Eukaryota</taxon>
        <taxon>Metazoa</taxon>
        <taxon>Chordata</taxon>
        <taxon>Craniata</taxon>
        <taxon>Vertebrata</taxon>
        <taxon>Euteleostomi</taxon>
        <taxon>Actinopterygii</taxon>
        <taxon>Neopterygii</taxon>
        <taxon>Teleostei</taxon>
        <taxon>Neoteleostei</taxon>
        <taxon>Acanthomorphata</taxon>
        <taxon>Anabantaria</taxon>
        <taxon>Synbranchiformes</taxon>
        <taxon>Mastacembelidae</taxon>
        <taxon>Mastacembelus</taxon>
    </lineage>
</organism>
<keyword evidence="7" id="KW-0106">Calcium</keyword>
<dbReference type="InterPro" id="IPR035899">
    <property type="entry name" value="DBL_dom_sf"/>
</dbReference>
<dbReference type="GO" id="GO:0042995">
    <property type="term" value="C:cell projection"/>
    <property type="evidence" value="ECO:0007669"/>
    <property type="project" value="UniProtKB-SubCell"/>
</dbReference>
<feature type="domain" description="EF-hand" evidence="18">
    <location>
        <begin position="60"/>
        <end position="95"/>
    </location>
</feature>
<evidence type="ECO:0000256" key="9">
    <source>
        <dbReference type="ARBA" id="ARBA00023273"/>
    </source>
</evidence>
<evidence type="ECO:0000259" key="16">
    <source>
        <dbReference type="PROSITE" id="PS50010"/>
    </source>
</evidence>
<dbReference type="InterPro" id="IPR000008">
    <property type="entry name" value="C2_dom"/>
</dbReference>
<dbReference type="CDD" id="cd11996">
    <property type="entry name" value="SH3_Intersectin2_5"/>
    <property type="match status" value="1"/>
</dbReference>
<evidence type="ECO:0000313" key="20">
    <source>
        <dbReference type="Proteomes" id="UP000261640"/>
    </source>
</evidence>
<evidence type="ECO:0000259" key="14">
    <source>
        <dbReference type="PROSITE" id="PS50003"/>
    </source>
</evidence>
<evidence type="ECO:0000256" key="10">
    <source>
        <dbReference type="ARBA" id="ARBA00034103"/>
    </source>
</evidence>
<evidence type="ECO:0000256" key="1">
    <source>
        <dbReference type="ARBA" id="ARBA00004316"/>
    </source>
</evidence>
<dbReference type="FunFam" id="2.30.29.30:FF:000069">
    <property type="entry name" value="Intersectin 1"/>
    <property type="match status" value="1"/>
</dbReference>
<keyword evidence="5" id="KW-0254">Endocytosis</keyword>
<feature type="domain" description="C2" evidence="15">
    <location>
        <begin position="1452"/>
        <end position="1572"/>
    </location>
</feature>
<dbReference type="CDD" id="cd00052">
    <property type="entry name" value="EH"/>
    <property type="match status" value="2"/>
</dbReference>
<dbReference type="PRINTS" id="PR00452">
    <property type="entry name" value="SH3DOMAIN"/>
</dbReference>
<evidence type="ECO:0000259" key="13">
    <source>
        <dbReference type="PROSITE" id="PS50002"/>
    </source>
</evidence>
<dbReference type="GeneTree" id="ENSGT00940000155936"/>
<keyword evidence="4" id="KW-0963">Cytoplasm</keyword>
<evidence type="ECO:0000259" key="15">
    <source>
        <dbReference type="PROSITE" id="PS50004"/>
    </source>
</evidence>
<feature type="domain" description="SH3" evidence="13">
    <location>
        <begin position="954"/>
        <end position="1018"/>
    </location>
</feature>
<feature type="domain" description="EF-hand" evidence="18">
    <location>
        <begin position="249"/>
        <end position="284"/>
    </location>
</feature>
<name>A0A3Q3MRT3_9TELE</name>
<dbReference type="PANTHER" id="PTHR46006">
    <property type="entry name" value="RHO GUANINE NUCLEOTIDE EXCHANGE FACTOR AT 64C, ISOFORM A"/>
    <property type="match status" value="1"/>
</dbReference>
<dbReference type="Gene3D" id="2.60.40.150">
    <property type="entry name" value="C2 domain"/>
    <property type="match status" value="1"/>
</dbReference>
<evidence type="ECO:0000256" key="2">
    <source>
        <dbReference type="ARBA" id="ARBA00004496"/>
    </source>
</evidence>
<dbReference type="InterPro" id="IPR001849">
    <property type="entry name" value="PH_domain"/>
</dbReference>
<dbReference type="PROSITE" id="PS00741">
    <property type="entry name" value="DH_1"/>
    <property type="match status" value="1"/>
</dbReference>
<dbReference type="CDD" id="cd11990">
    <property type="entry name" value="SH3_Intersectin2_2"/>
    <property type="match status" value="1"/>
</dbReference>
<feature type="region of interest" description="Disordered" evidence="12">
    <location>
        <begin position="576"/>
        <end position="692"/>
    </location>
</feature>
<dbReference type="InterPro" id="IPR036028">
    <property type="entry name" value="SH3-like_dom_sf"/>
</dbReference>
<dbReference type="InterPro" id="IPR000261">
    <property type="entry name" value="EH_dom"/>
</dbReference>
<keyword evidence="9" id="KW-0966">Cell projection</keyword>
<dbReference type="PROSITE" id="PS50222">
    <property type="entry name" value="EF_HAND_2"/>
    <property type="match status" value="2"/>
</dbReference>
<dbReference type="GO" id="GO:0035025">
    <property type="term" value="P:positive regulation of Rho protein signal transduction"/>
    <property type="evidence" value="ECO:0007669"/>
    <property type="project" value="TreeGrafter"/>
</dbReference>
<dbReference type="STRING" id="205130.ENSMAMP00000030403"/>
<dbReference type="Pfam" id="PF00018">
    <property type="entry name" value="SH3_1"/>
    <property type="match status" value="2"/>
</dbReference>
<protein>
    <submittedName>
        <fullName evidence="19">Intersectin 2b</fullName>
    </submittedName>
</protein>
<dbReference type="Pfam" id="PF00168">
    <property type="entry name" value="C2"/>
    <property type="match status" value="1"/>
</dbReference>
<dbReference type="SMART" id="SM00027">
    <property type="entry name" value="EH"/>
    <property type="match status" value="2"/>
</dbReference>
<feature type="domain" description="SH3" evidence="13">
    <location>
        <begin position="1028"/>
        <end position="1087"/>
    </location>
</feature>
<dbReference type="GO" id="GO:0035556">
    <property type="term" value="P:intracellular signal transduction"/>
    <property type="evidence" value="ECO:0007669"/>
    <property type="project" value="InterPro"/>
</dbReference>
<evidence type="ECO:0000256" key="8">
    <source>
        <dbReference type="ARBA" id="ARBA00023018"/>
    </source>
</evidence>
<feature type="region of interest" description="Disordered" evidence="12">
    <location>
        <begin position="354"/>
        <end position="391"/>
    </location>
</feature>
<dbReference type="PROSITE" id="PS00018">
    <property type="entry name" value="EF_HAND_1"/>
    <property type="match status" value="1"/>
</dbReference>
<evidence type="ECO:0000256" key="7">
    <source>
        <dbReference type="ARBA" id="ARBA00022837"/>
    </source>
</evidence>
<dbReference type="InterPro" id="IPR035892">
    <property type="entry name" value="C2_domain_sf"/>
</dbReference>
<dbReference type="SUPFAM" id="SSF50729">
    <property type="entry name" value="PH domain-like"/>
    <property type="match status" value="1"/>
</dbReference>
<evidence type="ECO:0000256" key="4">
    <source>
        <dbReference type="ARBA" id="ARBA00022490"/>
    </source>
</evidence>
<dbReference type="InterPro" id="IPR011993">
    <property type="entry name" value="PH-like_dom_sf"/>
</dbReference>
<reference evidence="19" key="2">
    <citation type="submission" date="2025-09" db="UniProtKB">
        <authorList>
            <consortium name="Ensembl"/>
        </authorList>
    </citation>
    <scope>IDENTIFICATION</scope>
</reference>
<feature type="domain" description="EH" evidence="17">
    <location>
        <begin position="216"/>
        <end position="305"/>
    </location>
</feature>
<dbReference type="InterPro" id="IPR001452">
    <property type="entry name" value="SH3_domain"/>
</dbReference>
<dbReference type="SMART" id="SM00325">
    <property type="entry name" value="RhoGEF"/>
    <property type="match status" value="1"/>
</dbReference>
<dbReference type="Pfam" id="PF14604">
    <property type="entry name" value="SH3_9"/>
    <property type="match status" value="1"/>
</dbReference>
<dbReference type="SUPFAM" id="SSF49562">
    <property type="entry name" value="C2 domain (Calcium/lipid-binding domain, CaLB)"/>
    <property type="match status" value="1"/>
</dbReference>
<dbReference type="PANTHER" id="PTHR46006:SF6">
    <property type="entry name" value="INTERSECTIN-2 ISOFORM X1"/>
    <property type="match status" value="1"/>
</dbReference>
<dbReference type="FunFam" id="1.10.238.10:FF:000055">
    <property type="entry name" value="Intersectin-1 isoform 1"/>
    <property type="match status" value="1"/>
</dbReference>
<dbReference type="SUPFAM" id="SSF48065">
    <property type="entry name" value="DBL homology domain (DH-domain)"/>
    <property type="match status" value="1"/>
</dbReference>
<dbReference type="PROSITE" id="PS50003">
    <property type="entry name" value="PH_DOMAIN"/>
    <property type="match status" value="1"/>
</dbReference>
<dbReference type="GO" id="GO:0045202">
    <property type="term" value="C:synapse"/>
    <property type="evidence" value="ECO:0007669"/>
    <property type="project" value="UniProtKB-SubCell"/>
</dbReference>
<evidence type="ECO:0000313" key="19">
    <source>
        <dbReference type="Ensembl" id="ENSMAMP00000030403.1"/>
    </source>
</evidence>
<keyword evidence="6" id="KW-0479">Metal-binding</keyword>
<evidence type="ECO:0000259" key="17">
    <source>
        <dbReference type="PROSITE" id="PS50031"/>
    </source>
</evidence>
<evidence type="ECO:0000256" key="5">
    <source>
        <dbReference type="ARBA" id="ARBA00022583"/>
    </source>
</evidence>
<feature type="domain" description="SH3" evidence="13">
    <location>
        <begin position="808"/>
        <end position="866"/>
    </location>
</feature>
<dbReference type="FunFam" id="2.60.40.150:FF:000029">
    <property type="entry name" value="Intersectin 1"/>
    <property type="match status" value="1"/>
</dbReference>
<dbReference type="InterPro" id="IPR001331">
    <property type="entry name" value="GDS_CDC24_CS"/>
</dbReference>
<dbReference type="SMART" id="SM00233">
    <property type="entry name" value="PH"/>
    <property type="match status" value="1"/>
</dbReference>
<dbReference type="PROSITE" id="PS50002">
    <property type="entry name" value="SH3"/>
    <property type="match status" value="5"/>
</dbReference>
<dbReference type="InterPro" id="IPR018247">
    <property type="entry name" value="EF_Hand_1_Ca_BS"/>
</dbReference>
<reference evidence="19" key="1">
    <citation type="submission" date="2025-08" db="UniProtKB">
        <authorList>
            <consortium name="Ensembl"/>
        </authorList>
    </citation>
    <scope>IDENTIFICATION</scope>
</reference>
<dbReference type="Gene3D" id="2.30.29.30">
    <property type="entry name" value="Pleckstrin-homology domain (PH domain)/Phosphotyrosine-binding domain (PTB)"/>
    <property type="match status" value="1"/>
</dbReference>
<feature type="domain" description="DH" evidence="16">
    <location>
        <begin position="1111"/>
        <end position="1297"/>
    </location>
</feature>
<dbReference type="Pfam" id="PF16652">
    <property type="entry name" value="PH_13"/>
    <property type="match status" value="1"/>
</dbReference>
<dbReference type="Ensembl" id="ENSMAMT00000031199.2">
    <property type="protein sequence ID" value="ENSMAMP00000030403.1"/>
    <property type="gene ID" value="ENSMAMG00000020445.2"/>
</dbReference>
<dbReference type="Pfam" id="PF12763">
    <property type="entry name" value="EH"/>
    <property type="match status" value="2"/>
</dbReference>
<dbReference type="SUPFAM" id="SSF47473">
    <property type="entry name" value="EF-hand"/>
    <property type="match status" value="2"/>
</dbReference>
<dbReference type="GO" id="GO:0006897">
    <property type="term" value="P:endocytosis"/>
    <property type="evidence" value="ECO:0007669"/>
    <property type="project" value="UniProtKB-KW"/>
</dbReference>
<dbReference type="InterPro" id="IPR011992">
    <property type="entry name" value="EF-hand-dom_pair"/>
</dbReference>
<dbReference type="Pfam" id="PF00621">
    <property type="entry name" value="RhoGEF"/>
    <property type="match status" value="1"/>
</dbReference>
<dbReference type="GO" id="GO:0005509">
    <property type="term" value="F:calcium ion binding"/>
    <property type="evidence" value="ECO:0007669"/>
    <property type="project" value="InterPro"/>
</dbReference>
<keyword evidence="20" id="KW-1185">Reference proteome</keyword>
<dbReference type="Pfam" id="PF07653">
    <property type="entry name" value="SH3_2"/>
    <property type="match status" value="2"/>
</dbReference>
<accession>A0A3Q3MRT3</accession>
<dbReference type="PRINTS" id="PR01887">
    <property type="entry name" value="SPECTRNALPHA"/>
</dbReference>
<feature type="domain" description="SH3" evidence="13">
    <location>
        <begin position="694"/>
        <end position="755"/>
    </location>
</feature>
<keyword evidence="3 11" id="KW-0728">SH3 domain</keyword>
<feature type="domain" description="PH" evidence="14">
    <location>
        <begin position="1336"/>
        <end position="1444"/>
    </location>
</feature>
<dbReference type="PROSITE" id="PS50031">
    <property type="entry name" value="EH"/>
    <property type="match status" value="2"/>
</dbReference>
<dbReference type="CDD" id="cd00160">
    <property type="entry name" value="RhoGEF"/>
    <property type="match status" value="1"/>
</dbReference>
<dbReference type="InterPro" id="IPR035738">
    <property type="entry name" value="Intersectin-2_SH3_2"/>
</dbReference>
<dbReference type="Gene3D" id="2.30.30.40">
    <property type="entry name" value="SH3 Domains"/>
    <property type="match status" value="5"/>
</dbReference>
<feature type="domain" description="SH3" evidence="13">
    <location>
        <begin position="886"/>
        <end position="944"/>
    </location>
</feature>